<proteinExistence type="predicted"/>
<name>A0AAW2QHI3_SESRA</name>
<reference evidence="2" key="2">
    <citation type="journal article" date="2024" name="Plant">
        <title>Genomic evolution and insights into agronomic trait innovations of Sesamum species.</title>
        <authorList>
            <person name="Miao H."/>
            <person name="Wang L."/>
            <person name="Qu L."/>
            <person name="Liu H."/>
            <person name="Sun Y."/>
            <person name="Le M."/>
            <person name="Wang Q."/>
            <person name="Wei S."/>
            <person name="Zheng Y."/>
            <person name="Lin W."/>
            <person name="Duan Y."/>
            <person name="Cao H."/>
            <person name="Xiong S."/>
            <person name="Wang X."/>
            <person name="Wei L."/>
            <person name="Li C."/>
            <person name="Ma Q."/>
            <person name="Ju M."/>
            <person name="Zhao R."/>
            <person name="Li G."/>
            <person name="Mu C."/>
            <person name="Tian Q."/>
            <person name="Mei H."/>
            <person name="Zhang T."/>
            <person name="Gao T."/>
            <person name="Zhang H."/>
        </authorList>
    </citation>
    <scope>NUCLEOTIDE SEQUENCE</scope>
    <source>
        <strain evidence="2">G02</strain>
    </source>
</reference>
<gene>
    <name evidence="2" type="ORF">Sradi_3621300</name>
</gene>
<evidence type="ECO:0000313" key="2">
    <source>
        <dbReference type="EMBL" id="KAL0367312.1"/>
    </source>
</evidence>
<dbReference type="Pfam" id="PF07727">
    <property type="entry name" value="RVT_2"/>
    <property type="match status" value="1"/>
</dbReference>
<dbReference type="EMBL" id="JACGWJ010000015">
    <property type="protein sequence ID" value="KAL0367312.1"/>
    <property type="molecule type" value="Genomic_DNA"/>
</dbReference>
<organism evidence="2">
    <name type="scientific">Sesamum radiatum</name>
    <name type="common">Black benniseed</name>
    <dbReference type="NCBI Taxonomy" id="300843"/>
    <lineage>
        <taxon>Eukaryota</taxon>
        <taxon>Viridiplantae</taxon>
        <taxon>Streptophyta</taxon>
        <taxon>Embryophyta</taxon>
        <taxon>Tracheophyta</taxon>
        <taxon>Spermatophyta</taxon>
        <taxon>Magnoliopsida</taxon>
        <taxon>eudicotyledons</taxon>
        <taxon>Gunneridae</taxon>
        <taxon>Pentapetalae</taxon>
        <taxon>asterids</taxon>
        <taxon>lamiids</taxon>
        <taxon>Lamiales</taxon>
        <taxon>Pedaliaceae</taxon>
        <taxon>Sesamum</taxon>
    </lineage>
</organism>
<evidence type="ECO:0000259" key="1">
    <source>
        <dbReference type="Pfam" id="PF07727"/>
    </source>
</evidence>
<sequence length="151" mass="17515">MRRSKREGIPRRRYEIEGESFMCAFVDIDELTTYEEAVTSPNANEWITAMKEELSSMAKNNIWELVDLPTGCKTIGNKWVLKVKCKTDGSIDKFKAWLVAKGYTQRERIDYEEIFFPVVRFASVRLILAIVAHLDLELFQMAVKTTLPMEN</sequence>
<dbReference type="AlphaFoldDB" id="A0AAW2QHI3"/>
<dbReference type="InterPro" id="IPR013103">
    <property type="entry name" value="RVT_2"/>
</dbReference>
<reference evidence="2" key="1">
    <citation type="submission" date="2020-06" db="EMBL/GenBank/DDBJ databases">
        <authorList>
            <person name="Li T."/>
            <person name="Hu X."/>
            <person name="Zhang T."/>
            <person name="Song X."/>
            <person name="Zhang H."/>
            <person name="Dai N."/>
            <person name="Sheng W."/>
            <person name="Hou X."/>
            <person name="Wei L."/>
        </authorList>
    </citation>
    <scope>NUCLEOTIDE SEQUENCE</scope>
    <source>
        <strain evidence="2">G02</strain>
        <tissue evidence="2">Leaf</tissue>
    </source>
</reference>
<comment type="caution">
    <text evidence="2">The sequence shown here is derived from an EMBL/GenBank/DDBJ whole genome shotgun (WGS) entry which is preliminary data.</text>
</comment>
<protein>
    <submittedName>
        <fullName evidence="2">Copia protein</fullName>
    </submittedName>
</protein>
<feature type="domain" description="Reverse transcriptase Ty1/copia-type" evidence="1">
    <location>
        <begin position="60"/>
        <end position="146"/>
    </location>
</feature>
<accession>A0AAW2QHI3</accession>